<dbReference type="PANTHER" id="PTHR38121">
    <property type="entry name" value="GH16 DOMAIN-CONTAINING PROTEIN"/>
    <property type="match status" value="1"/>
</dbReference>
<keyword evidence="5" id="KW-1185">Reference proteome</keyword>
<reference evidence="4" key="1">
    <citation type="journal article" date="2021" name="Nat. Commun.">
        <title>Genetic determinants of endophytism in the Arabidopsis root mycobiome.</title>
        <authorList>
            <person name="Mesny F."/>
            <person name="Miyauchi S."/>
            <person name="Thiergart T."/>
            <person name="Pickel B."/>
            <person name="Atanasova L."/>
            <person name="Karlsson M."/>
            <person name="Huettel B."/>
            <person name="Barry K.W."/>
            <person name="Haridas S."/>
            <person name="Chen C."/>
            <person name="Bauer D."/>
            <person name="Andreopoulos W."/>
            <person name="Pangilinan J."/>
            <person name="LaButti K."/>
            <person name="Riley R."/>
            <person name="Lipzen A."/>
            <person name="Clum A."/>
            <person name="Drula E."/>
            <person name="Henrissat B."/>
            <person name="Kohler A."/>
            <person name="Grigoriev I.V."/>
            <person name="Martin F.M."/>
            <person name="Hacquard S."/>
        </authorList>
    </citation>
    <scope>NUCLEOTIDE SEQUENCE</scope>
    <source>
        <strain evidence="4">MPI-CAGE-AT-0147</strain>
    </source>
</reference>
<sequence>MACLYLFLSLITLVITARADKPCSAFSVNGSYASTFSFYRFYDFRNASISTPSLSAEYWPTEKSNSPSLILSKSTNDSSWADDWTVRLKYKGAAAEGLAALHYIPQNVFMARRDEEAHLTLNTSRLANNTQQSGEVFFNKAKVDAISLRVSARVYGDSGAVAGFFIYHNDTQESDIEVLTRDGDSRVHFSNQPTTNAKDEAIAGAAFNESLPSRASCQDWTVYRLDWLPDHEVSIWYVNGQALKRTRTNVPKFSGTIFLDMWSNGGSWSGRMAVGNKATLEVQWIEMAFNASSAVENVPDNGATCTIDKALGNPVEASGTRNGPRLGVWVVLVAAAAWMMVYHAIPLHR</sequence>
<evidence type="ECO:0000259" key="3">
    <source>
        <dbReference type="PROSITE" id="PS51762"/>
    </source>
</evidence>
<dbReference type="CDD" id="cd00413">
    <property type="entry name" value="Glyco_hydrolase_16"/>
    <property type="match status" value="1"/>
</dbReference>
<accession>A0A9P9D326</accession>
<proteinExistence type="predicted"/>
<name>A0A9P9D326_9HYPO</name>
<keyword evidence="1" id="KW-0812">Transmembrane</keyword>
<dbReference type="Pfam" id="PF00722">
    <property type="entry name" value="Glyco_hydro_16"/>
    <property type="match status" value="1"/>
</dbReference>
<dbReference type="GO" id="GO:0005975">
    <property type="term" value="P:carbohydrate metabolic process"/>
    <property type="evidence" value="ECO:0007669"/>
    <property type="project" value="InterPro"/>
</dbReference>
<feature type="domain" description="GH16" evidence="3">
    <location>
        <begin position="42"/>
        <end position="293"/>
    </location>
</feature>
<feature type="chain" id="PRO_5040339463" evidence="2">
    <location>
        <begin position="20"/>
        <end position="349"/>
    </location>
</feature>
<organism evidence="4 5">
    <name type="scientific">Dactylonectria macrodidyma</name>
    <dbReference type="NCBI Taxonomy" id="307937"/>
    <lineage>
        <taxon>Eukaryota</taxon>
        <taxon>Fungi</taxon>
        <taxon>Dikarya</taxon>
        <taxon>Ascomycota</taxon>
        <taxon>Pezizomycotina</taxon>
        <taxon>Sordariomycetes</taxon>
        <taxon>Hypocreomycetidae</taxon>
        <taxon>Hypocreales</taxon>
        <taxon>Nectriaceae</taxon>
        <taxon>Dactylonectria</taxon>
    </lineage>
</organism>
<dbReference type="GO" id="GO:0004553">
    <property type="term" value="F:hydrolase activity, hydrolyzing O-glycosyl compounds"/>
    <property type="evidence" value="ECO:0007669"/>
    <property type="project" value="InterPro"/>
</dbReference>
<evidence type="ECO:0000256" key="2">
    <source>
        <dbReference type="SAM" id="SignalP"/>
    </source>
</evidence>
<evidence type="ECO:0000313" key="5">
    <source>
        <dbReference type="Proteomes" id="UP000738349"/>
    </source>
</evidence>
<keyword evidence="1" id="KW-1133">Transmembrane helix</keyword>
<dbReference type="Gene3D" id="2.60.120.200">
    <property type="match status" value="1"/>
</dbReference>
<dbReference type="PANTHER" id="PTHR38121:SF4">
    <property type="entry name" value="GH16 DOMAIN-CONTAINING PROTEIN-RELATED"/>
    <property type="match status" value="1"/>
</dbReference>
<feature type="transmembrane region" description="Helical" evidence="1">
    <location>
        <begin position="326"/>
        <end position="345"/>
    </location>
</feature>
<protein>
    <submittedName>
        <fullName evidence="4">Concanavalin A-like lectin/glucanase domain-containing protein</fullName>
    </submittedName>
</protein>
<dbReference type="OrthoDB" id="4388755at2759"/>
<dbReference type="AlphaFoldDB" id="A0A9P9D326"/>
<dbReference type="InterPro" id="IPR013320">
    <property type="entry name" value="ConA-like_dom_sf"/>
</dbReference>
<dbReference type="PROSITE" id="PS51762">
    <property type="entry name" value="GH16_2"/>
    <property type="match status" value="1"/>
</dbReference>
<dbReference type="Proteomes" id="UP000738349">
    <property type="component" value="Unassembled WGS sequence"/>
</dbReference>
<keyword evidence="2" id="KW-0732">Signal</keyword>
<comment type="caution">
    <text evidence="4">The sequence shown here is derived from an EMBL/GenBank/DDBJ whole genome shotgun (WGS) entry which is preliminary data.</text>
</comment>
<evidence type="ECO:0000256" key="1">
    <source>
        <dbReference type="SAM" id="Phobius"/>
    </source>
</evidence>
<dbReference type="SUPFAM" id="SSF49899">
    <property type="entry name" value="Concanavalin A-like lectins/glucanases"/>
    <property type="match status" value="1"/>
</dbReference>
<dbReference type="InterPro" id="IPR000757">
    <property type="entry name" value="Beta-glucanase-like"/>
</dbReference>
<gene>
    <name evidence="4" type="ORF">EDB81DRAFT_829193</name>
</gene>
<dbReference type="EMBL" id="JAGMUV010000040">
    <property type="protein sequence ID" value="KAH7111537.1"/>
    <property type="molecule type" value="Genomic_DNA"/>
</dbReference>
<keyword evidence="1" id="KW-0472">Membrane</keyword>
<evidence type="ECO:0000313" key="4">
    <source>
        <dbReference type="EMBL" id="KAH7111537.1"/>
    </source>
</evidence>
<feature type="signal peptide" evidence="2">
    <location>
        <begin position="1"/>
        <end position="19"/>
    </location>
</feature>